<evidence type="ECO:0000313" key="13">
    <source>
        <dbReference type="EMBL" id="AOH77223.1"/>
    </source>
</evidence>
<evidence type="ECO:0000256" key="9">
    <source>
        <dbReference type="ARBA" id="ARBA00023004"/>
    </source>
</evidence>
<dbReference type="PANTHER" id="PTHR34688:SF2">
    <property type="entry name" value="CYTOCHROME C6, CHLOROPLASTIC"/>
    <property type="match status" value="1"/>
</dbReference>
<dbReference type="Pfam" id="PF13442">
    <property type="entry name" value="Cytochrome_CBB3"/>
    <property type="match status" value="1"/>
</dbReference>
<evidence type="ECO:0000256" key="6">
    <source>
        <dbReference type="ARBA" id="ARBA00022617"/>
    </source>
</evidence>
<evidence type="ECO:0000256" key="1">
    <source>
        <dbReference type="ARBA" id="ARBA00002347"/>
    </source>
</evidence>
<accession>A0A1C8XRX5</accession>
<evidence type="ECO:0000256" key="8">
    <source>
        <dbReference type="ARBA" id="ARBA00022982"/>
    </source>
</evidence>
<geneLocation type="plastid" evidence="13"/>
<evidence type="ECO:0000256" key="2">
    <source>
        <dbReference type="ARBA" id="ARBA00004456"/>
    </source>
</evidence>
<organism evidence="13">
    <name type="scientific">Dasya binghamiae</name>
    <dbReference type="NCBI Taxonomy" id="1896963"/>
    <lineage>
        <taxon>Eukaryota</taxon>
        <taxon>Rhodophyta</taxon>
        <taxon>Florideophyceae</taxon>
        <taxon>Rhodymeniophycidae</taxon>
        <taxon>Ceramiales</taxon>
        <taxon>Dasyaceae</taxon>
        <taxon>Dasya</taxon>
    </lineage>
</organism>
<dbReference type="PRINTS" id="PR00605">
    <property type="entry name" value="CYTCHROMECIC"/>
</dbReference>
<dbReference type="PROSITE" id="PS51007">
    <property type="entry name" value="CYTC"/>
    <property type="match status" value="1"/>
</dbReference>
<evidence type="ECO:0000256" key="7">
    <source>
        <dbReference type="ARBA" id="ARBA00022723"/>
    </source>
</evidence>
<keyword evidence="6 11" id="KW-0349">Heme</keyword>
<dbReference type="InterPro" id="IPR009056">
    <property type="entry name" value="Cyt_c-like_dom"/>
</dbReference>
<proteinExistence type="inferred from homology"/>
<feature type="binding site" description="covalent" evidence="11">
    <location>
        <position position="41"/>
    </location>
    <ligand>
        <name>heme c</name>
        <dbReference type="ChEBI" id="CHEBI:61717"/>
    </ligand>
</feature>
<comment type="subunit">
    <text evidence="11">Monomer.</text>
</comment>
<evidence type="ECO:0000256" key="5">
    <source>
        <dbReference type="ARBA" id="ARBA00022531"/>
    </source>
</evidence>
<dbReference type="Gene3D" id="1.10.760.10">
    <property type="entry name" value="Cytochrome c-like domain"/>
    <property type="match status" value="1"/>
</dbReference>
<reference evidence="13" key="1">
    <citation type="journal article" date="2016" name="Mitochondrial DNA Part B Resour">
        <title>Organellar genome analysis of the marine red alga Dasya binghamiae (Dasyaceae, Rhodophyta) reveals an uncharacteristic florideophyte mitogenome structure.</title>
        <authorList>
            <person name="Tamayo D.A."/>
            <person name="Hughey J.R."/>
        </authorList>
    </citation>
    <scope>NUCLEOTIDE SEQUENCE</scope>
</reference>
<feature type="domain" description="Cytochrome c" evidence="12">
    <location>
        <begin position="28"/>
        <end position="108"/>
    </location>
</feature>
<dbReference type="GO" id="GO:0009055">
    <property type="term" value="F:electron transfer activity"/>
    <property type="evidence" value="ECO:0007669"/>
    <property type="project" value="UniProtKB-UniRule"/>
</dbReference>
<comment type="subcellular location">
    <subcellularLocation>
        <location evidence="11">Cellular thylakoid lumen</location>
    </subcellularLocation>
    <subcellularLocation>
        <location evidence="2">Plastid</location>
        <location evidence="2">Chloroplast thylakoid lumen</location>
    </subcellularLocation>
</comment>
<dbReference type="PANTHER" id="PTHR34688">
    <property type="entry name" value="CYTOCHROME C6, CHLOROPLASTIC"/>
    <property type="match status" value="1"/>
</dbReference>
<dbReference type="AlphaFoldDB" id="A0A1C8XRX5"/>
<feature type="binding site" description="covalent" evidence="11">
    <location>
        <position position="44"/>
    </location>
    <ligand>
        <name>heme c</name>
        <dbReference type="ChEBI" id="CHEBI:61717"/>
    </ligand>
</feature>
<keyword evidence="7 11" id="KW-0479">Metal-binding</keyword>
<keyword evidence="4 11" id="KW-0813">Transport</keyword>
<comment type="PTM">
    <text evidence="11">Binds 1 heme c group per subunit.</text>
</comment>
<dbReference type="FunFam" id="1.10.760.10:FF:000038">
    <property type="entry name" value="Cytochrome c6"/>
    <property type="match status" value="1"/>
</dbReference>
<keyword evidence="5 11" id="KW-0602">Photosynthesis</keyword>
<feature type="binding site" description="axial binding residue" evidence="11">
    <location>
        <position position="45"/>
    </location>
    <ligand>
        <name>heme c</name>
        <dbReference type="ChEBI" id="CHEBI:61717"/>
    </ligand>
    <ligandPart>
        <name>Fe</name>
        <dbReference type="ChEBI" id="CHEBI:18248"/>
    </ligandPart>
</feature>
<dbReference type="HAMAP" id="MF_00594">
    <property type="entry name" value="Cytc_PetJ"/>
    <property type="match status" value="1"/>
</dbReference>
<keyword evidence="9 11" id="KW-0408">Iron</keyword>
<dbReference type="GeneID" id="29071475"/>
<evidence type="ECO:0000259" key="12">
    <source>
        <dbReference type="PROSITE" id="PS51007"/>
    </source>
</evidence>
<feature type="binding site" description="axial binding residue" evidence="11">
    <location>
        <position position="85"/>
    </location>
    <ligand>
        <name>heme c</name>
        <dbReference type="ChEBI" id="CHEBI:61717"/>
    </ligand>
    <ligandPart>
        <name>Fe</name>
        <dbReference type="ChEBI" id="CHEBI:18248"/>
    </ligandPart>
</feature>
<gene>
    <name evidence="11 13" type="primary">petJ</name>
</gene>
<keyword evidence="11" id="KW-0732">Signal</keyword>
<dbReference type="InterPro" id="IPR023655">
    <property type="entry name" value="Cyt_C6"/>
</dbReference>
<keyword evidence="10 11" id="KW-0793">Thylakoid</keyword>
<sequence precursor="true">MIISLFRVFLLFQVVFLLNTQITLADEVDIASGQEIFNENCTACHAGGQNTVQPDKTLEKDVLAKNSMNSIEAIVKQVTNGKNAMPAFGGRLSEEEIESVATYVLKQSDIGW</sequence>
<keyword evidence="13" id="KW-0934">Plastid</keyword>
<dbReference type="GO" id="GO:0005506">
    <property type="term" value="F:iron ion binding"/>
    <property type="evidence" value="ECO:0007669"/>
    <property type="project" value="InterPro"/>
</dbReference>
<comment type="similarity">
    <text evidence="3 11">Belongs to the cytochrome c family. PetJ subfamily.</text>
</comment>
<dbReference type="NCBIfam" id="NF045930">
    <property type="entry name" value="Cytc6PetJCyano"/>
    <property type="match status" value="1"/>
</dbReference>
<feature type="chain" id="PRO_5009005845" description="Cytochrome c6" evidence="11">
    <location>
        <begin position="26"/>
        <end position="112"/>
    </location>
</feature>
<dbReference type="RefSeq" id="YP_009295211.1">
    <property type="nucleotide sequence ID" value="NC_031161.1"/>
</dbReference>
<dbReference type="InterPro" id="IPR036909">
    <property type="entry name" value="Cyt_c-like_dom_sf"/>
</dbReference>
<comment type="function">
    <text evidence="1 11">Functions as an electron carrier between membrane-bound cytochrome b6-f and photosystem I in oxygenic photosynthesis.</text>
</comment>
<evidence type="ECO:0000256" key="4">
    <source>
        <dbReference type="ARBA" id="ARBA00022448"/>
    </source>
</evidence>
<dbReference type="GO" id="GO:0009543">
    <property type="term" value="C:chloroplast thylakoid lumen"/>
    <property type="evidence" value="ECO:0007669"/>
    <property type="project" value="UniProtKB-SubCell"/>
</dbReference>
<dbReference type="GO" id="GO:0015979">
    <property type="term" value="P:photosynthesis"/>
    <property type="evidence" value="ECO:0007669"/>
    <property type="project" value="UniProtKB-UniRule"/>
</dbReference>
<name>A0A1C8XRX5_9FLOR</name>
<dbReference type="SUPFAM" id="SSF46626">
    <property type="entry name" value="Cytochrome c"/>
    <property type="match status" value="1"/>
</dbReference>
<dbReference type="GO" id="GO:0020037">
    <property type="term" value="F:heme binding"/>
    <property type="evidence" value="ECO:0007669"/>
    <property type="project" value="InterPro"/>
</dbReference>
<dbReference type="InterPro" id="IPR008168">
    <property type="entry name" value="Cyt_C_IC"/>
</dbReference>
<feature type="signal peptide" evidence="11">
    <location>
        <begin position="1"/>
        <end position="25"/>
    </location>
</feature>
<dbReference type="EMBL" id="KX247284">
    <property type="protein sequence ID" value="AOH77223.1"/>
    <property type="molecule type" value="Genomic_DNA"/>
</dbReference>
<evidence type="ECO:0000256" key="3">
    <source>
        <dbReference type="ARBA" id="ARBA00009650"/>
    </source>
</evidence>
<evidence type="ECO:0000256" key="10">
    <source>
        <dbReference type="ARBA" id="ARBA00023078"/>
    </source>
</evidence>
<protein>
    <recommendedName>
        <fullName evidence="11">Cytochrome c6</fullName>
    </recommendedName>
    <alternativeName>
        <fullName evidence="11">Cytochrome c-553</fullName>
    </alternativeName>
    <alternativeName>
        <fullName evidence="11">Cytochrome c553</fullName>
    </alternativeName>
    <alternativeName>
        <fullName evidence="11">Soluble cytochrome f</fullName>
    </alternativeName>
</protein>
<evidence type="ECO:0000256" key="11">
    <source>
        <dbReference type="HAMAP-Rule" id="MF_00594"/>
    </source>
</evidence>
<keyword evidence="8 11" id="KW-0249">Electron transport</keyword>